<keyword evidence="5 7" id="KW-0472">Membrane</keyword>
<evidence type="ECO:0000256" key="6">
    <source>
        <dbReference type="SAM" id="Coils"/>
    </source>
</evidence>
<dbReference type="Proteomes" id="UP000430272">
    <property type="component" value="Unassembled WGS sequence"/>
</dbReference>
<organism evidence="9 10">
    <name type="scientific">Qipengyuania pelagi</name>
    <dbReference type="NCBI Taxonomy" id="994320"/>
    <lineage>
        <taxon>Bacteria</taxon>
        <taxon>Pseudomonadati</taxon>
        <taxon>Pseudomonadota</taxon>
        <taxon>Alphaproteobacteria</taxon>
        <taxon>Sphingomonadales</taxon>
        <taxon>Erythrobacteraceae</taxon>
        <taxon>Qipengyuania</taxon>
    </lineage>
</organism>
<dbReference type="NCBIfam" id="TIGR03007">
    <property type="entry name" value="pepcterm_ChnLen"/>
    <property type="match status" value="1"/>
</dbReference>
<dbReference type="EMBL" id="WTYD01000001">
    <property type="protein sequence ID" value="MXO53512.1"/>
    <property type="molecule type" value="Genomic_DNA"/>
</dbReference>
<gene>
    <name evidence="9" type="ORF">GRI47_05745</name>
</gene>
<feature type="coiled-coil region" evidence="6">
    <location>
        <begin position="321"/>
        <end position="386"/>
    </location>
</feature>
<feature type="coiled-coil region" evidence="6">
    <location>
        <begin position="172"/>
        <end position="199"/>
    </location>
</feature>
<dbReference type="RefSeq" id="WP_160660363.1">
    <property type="nucleotide sequence ID" value="NZ_BAABDV010000001.1"/>
</dbReference>
<dbReference type="PANTHER" id="PTHR32309">
    <property type="entry name" value="TYROSINE-PROTEIN KINASE"/>
    <property type="match status" value="1"/>
</dbReference>
<keyword evidence="6" id="KW-0175">Coiled coil</keyword>
<dbReference type="PANTHER" id="PTHR32309:SF31">
    <property type="entry name" value="CAPSULAR EXOPOLYSACCHARIDE FAMILY"/>
    <property type="match status" value="1"/>
</dbReference>
<sequence length="507" mass="54824">MNEVFEELRAALHQVWNRRWLALAVAWGVCVLGWFVVAMIPNSYMSQARLYVQLDDVLSEQLDISGDGKQEMTRVRQTLASRVNLEKVIRGTRLGEDIATDSEMQGAIDGLTKAVTVKSEQENLFEIAATIGKGDLSDAENAKLSQEVVQSLIDIFREDNIAGNRGEVADTIVFLDQQLEDRKAELEAAEQRRLAFESQYPELIGGTGSVGNRLQTLQTEMRGVDADIAAAQSALAGISGQLSGTPRTITMPGMGGGGASGALAQAEAQLAGMRSRGLTDSHPDIQATERQIQLLRRQAAREGDGSMGAPNPAYSSLVAIRVERQANLQALQARKAALQSDISSLIAAQAQEPEVAAEANRISRDYEVLKSKYDELLKDREEMRLRGQVQTERSSLQFQVVDPPAVPRNPAAPNRPILLLGVLFAGLAAGAGTAFVIGQLQASFTTADKLERVLDLPVVGTISRSMTDIRRAQERKQFKQFAGGLAGLFGVCVILLAVEFIQVGSVA</sequence>
<evidence type="ECO:0000259" key="8">
    <source>
        <dbReference type="Pfam" id="PF02706"/>
    </source>
</evidence>
<dbReference type="InterPro" id="IPR050445">
    <property type="entry name" value="Bact_polysacc_biosynth/exp"/>
</dbReference>
<dbReference type="InterPro" id="IPR014345">
    <property type="entry name" value="XrtA_polysacc_chain"/>
</dbReference>
<comment type="subcellular location">
    <subcellularLocation>
        <location evidence="1">Cell membrane</location>
        <topology evidence="1">Multi-pass membrane protein</topology>
    </subcellularLocation>
</comment>
<reference evidence="9 10" key="1">
    <citation type="submission" date="2019-12" db="EMBL/GenBank/DDBJ databases">
        <title>Genomic-based taxomic classification of the family Erythrobacteraceae.</title>
        <authorList>
            <person name="Xu L."/>
        </authorList>
    </citation>
    <scope>NUCLEOTIDE SEQUENCE [LARGE SCALE GENOMIC DNA]</scope>
    <source>
        <strain evidence="9 10">JCM 17468</strain>
    </source>
</reference>
<feature type="domain" description="Polysaccharide chain length determinant N-terminal" evidence="8">
    <location>
        <begin position="9"/>
        <end position="90"/>
    </location>
</feature>
<feature type="transmembrane region" description="Helical" evidence="7">
    <location>
        <begin position="417"/>
        <end position="437"/>
    </location>
</feature>
<evidence type="ECO:0000256" key="5">
    <source>
        <dbReference type="ARBA" id="ARBA00023136"/>
    </source>
</evidence>
<dbReference type="Pfam" id="PF02706">
    <property type="entry name" value="Wzz"/>
    <property type="match status" value="1"/>
</dbReference>
<keyword evidence="3 7" id="KW-0812">Transmembrane</keyword>
<name>A0A844Y950_9SPHN</name>
<evidence type="ECO:0000313" key="9">
    <source>
        <dbReference type="EMBL" id="MXO53512.1"/>
    </source>
</evidence>
<evidence type="ECO:0000256" key="4">
    <source>
        <dbReference type="ARBA" id="ARBA00022989"/>
    </source>
</evidence>
<proteinExistence type="predicted"/>
<feature type="transmembrane region" description="Helical" evidence="7">
    <location>
        <begin position="481"/>
        <end position="501"/>
    </location>
</feature>
<dbReference type="GO" id="GO:0005886">
    <property type="term" value="C:plasma membrane"/>
    <property type="evidence" value="ECO:0007669"/>
    <property type="project" value="UniProtKB-SubCell"/>
</dbReference>
<keyword evidence="2" id="KW-1003">Cell membrane</keyword>
<protein>
    <submittedName>
        <fullName evidence="9">Chain-length determining protein</fullName>
    </submittedName>
</protein>
<evidence type="ECO:0000256" key="3">
    <source>
        <dbReference type="ARBA" id="ARBA00022692"/>
    </source>
</evidence>
<keyword evidence="10" id="KW-1185">Reference proteome</keyword>
<evidence type="ECO:0000256" key="2">
    <source>
        <dbReference type="ARBA" id="ARBA00022475"/>
    </source>
</evidence>
<comment type="caution">
    <text evidence="9">The sequence shown here is derived from an EMBL/GenBank/DDBJ whole genome shotgun (WGS) entry which is preliminary data.</text>
</comment>
<accession>A0A844Y950</accession>
<dbReference type="OrthoDB" id="9795292at2"/>
<dbReference type="InterPro" id="IPR003856">
    <property type="entry name" value="LPS_length_determ_N"/>
</dbReference>
<dbReference type="AlphaFoldDB" id="A0A844Y950"/>
<evidence type="ECO:0000313" key="10">
    <source>
        <dbReference type="Proteomes" id="UP000430272"/>
    </source>
</evidence>
<evidence type="ECO:0000256" key="7">
    <source>
        <dbReference type="SAM" id="Phobius"/>
    </source>
</evidence>
<evidence type="ECO:0000256" key="1">
    <source>
        <dbReference type="ARBA" id="ARBA00004651"/>
    </source>
</evidence>
<feature type="transmembrane region" description="Helical" evidence="7">
    <location>
        <begin position="20"/>
        <end position="40"/>
    </location>
</feature>
<keyword evidence="4 7" id="KW-1133">Transmembrane helix</keyword>